<organism evidence="3 4">
    <name type="scientific">Nonomuraea thailandensis</name>
    <dbReference type="NCBI Taxonomy" id="1188745"/>
    <lineage>
        <taxon>Bacteria</taxon>
        <taxon>Bacillati</taxon>
        <taxon>Actinomycetota</taxon>
        <taxon>Actinomycetes</taxon>
        <taxon>Streptosporangiales</taxon>
        <taxon>Streptosporangiaceae</taxon>
        <taxon>Nonomuraea</taxon>
    </lineage>
</organism>
<dbReference type="Proteomes" id="UP001139648">
    <property type="component" value="Unassembled WGS sequence"/>
</dbReference>
<dbReference type="EMBL" id="JAMZEB010000002">
    <property type="protein sequence ID" value="MCP2354679.1"/>
    <property type="molecule type" value="Genomic_DNA"/>
</dbReference>
<evidence type="ECO:0000313" key="4">
    <source>
        <dbReference type="Proteomes" id="UP001139648"/>
    </source>
</evidence>
<evidence type="ECO:0008006" key="5">
    <source>
        <dbReference type="Google" id="ProtNLM"/>
    </source>
</evidence>
<protein>
    <recommendedName>
        <fullName evidence="5">DUF4132 domain-containing protein</fullName>
    </recommendedName>
</protein>
<dbReference type="Pfam" id="PF13569">
    <property type="entry name" value="DUF4132"/>
    <property type="match status" value="1"/>
</dbReference>
<name>A0A9X2GC79_9ACTN</name>
<sequence>MDAQDDHVWLRRYRPRASDLIGGQVLVSLTGPEPDDPAAAVRDVLEEGDPFADRLLGGLAPRLGGPQVRPLLLHWAAAVDSRPGLRWMWEAKELLTEQAVEVIPDVLRELAAHRETTIRRSRAYGETVFLRKGTATTLRGLVWTCELIDEPWVVPLLGDVAVTAGTGIGGSGAHARSELLANAAIGVLARRGGPEVVAQLARVLAKARKKTILAAVNRTLEEVAGRAGLSAEQLLERTVPTFGLGPDGTRTEQGLCLSLDGRITHDGRRTIPKSVDRELLAEFRAAARELRKVLAAERFRVERALAAGRVWQWRDVCAYYLDHPVAGASARNLIWKIAQGPAGLPVQVDGRWELAGPEGRHVRPSPDTPVLLWHPIAHDAEEVRGWRDHLIADDLRQPFKQAFREVYLLTPAEERTRDHSLRFARHLLRYGQAKALLSERGWRGMSLGHWDWECGSDRAEATKELPGGLTAHWGFHLDEDSFGRDGGGTVSVCVSGELHFTAQGRRVPLAEVAPLTLSEALRDADLAVGVASTGLDPVGHGDYWESYGFGDLSESAEMRRDALARLLPRLAIAGRCALEGRFLHVKGDLRTYKIHLGSGNILMEPNDAYLCIVPGGGGDQVFLPFEEDGGMLSVIVSKAFLLAADTAITDPSITRQIR</sequence>
<comment type="caution">
    <text evidence="3">The sequence shown here is derived from an EMBL/GenBank/DDBJ whole genome shotgun (WGS) entry which is preliminary data.</text>
</comment>
<proteinExistence type="predicted"/>
<dbReference type="RefSeq" id="WP_253741193.1">
    <property type="nucleotide sequence ID" value="NZ_BAABKA010000048.1"/>
</dbReference>
<keyword evidence="4" id="KW-1185">Reference proteome</keyword>
<accession>A0A9X2GC79</accession>
<dbReference type="Pfam" id="PF24879">
    <property type="entry name" value="DUF7737"/>
    <property type="match status" value="1"/>
</dbReference>
<dbReference type="InterPro" id="IPR056639">
    <property type="entry name" value="DUF7737"/>
</dbReference>
<reference evidence="3" key="1">
    <citation type="submission" date="2022-06" db="EMBL/GenBank/DDBJ databases">
        <title>Sequencing the genomes of 1000 actinobacteria strains.</title>
        <authorList>
            <person name="Klenk H.-P."/>
        </authorList>
    </citation>
    <scope>NUCLEOTIDE SEQUENCE</scope>
    <source>
        <strain evidence="3">DSM 46694</strain>
    </source>
</reference>
<dbReference type="InterPro" id="IPR025406">
    <property type="entry name" value="DUF4132"/>
</dbReference>
<feature type="domain" description="DUF4132" evidence="1">
    <location>
        <begin position="270"/>
        <end position="442"/>
    </location>
</feature>
<feature type="domain" description="DUF7737" evidence="2">
    <location>
        <begin position="556"/>
        <end position="657"/>
    </location>
</feature>
<evidence type="ECO:0000313" key="3">
    <source>
        <dbReference type="EMBL" id="MCP2354679.1"/>
    </source>
</evidence>
<evidence type="ECO:0000259" key="2">
    <source>
        <dbReference type="Pfam" id="PF24879"/>
    </source>
</evidence>
<dbReference type="AlphaFoldDB" id="A0A9X2GC79"/>
<gene>
    <name evidence="3" type="ORF">HD597_001699</name>
</gene>
<evidence type="ECO:0000259" key="1">
    <source>
        <dbReference type="Pfam" id="PF13569"/>
    </source>
</evidence>